<evidence type="ECO:0000256" key="1">
    <source>
        <dbReference type="SAM" id="MobiDB-lite"/>
    </source>
</evidence>
<gene>
    <name evidence="2" type="ORF">M404DRAFT_17482</name>
</gene>
<proteinExistence type="predicted"/>
<name>A0A0C3PYB8_PISTI</name>
<dbReference type="Proteomes" id="UP000054217">
    <property type="component" value="Unassembled WGS sequence"/>
</dbReference>
<reference evidence="2 3" key="1">
    <citation type="submission" date="2014-04" db="EMBL/GenBank/DDBJ databases">
        <authorList>
            <consortium name="DOE Joint Genome Institute"/>
            <person name="Kuo A."/>
            <person name="Kohler A."/>
            <person name="Costa M.D."/>
            <person name="Nagy L.G."/>
            <person name="Floudas D."/>
            <person name="Copeland A."/>
            <person name="Barry K.W."/>
            <person name="Cichocki N."/>
            <person name="Veneault-Fourrey C."/>
            <person name="LaButti K."/>
            <person name="Lindquist E.A."/>
            <person name="Lipzen A."/>
            <person name="Lundell T."/>
            <person name="Morin E."/>
            <person name="Murat C."/>
            <person name="Sun H."/>
            <person name="Tunlid A."/>
            <person name="Henrissat B."/>
            <person name="Grigoriev I.V."/>
            <person name="Hibbett D.S."/>
            <person name="Martin F."/>
            <person name="Nordberg H.P."/>
            <person name="Cantor M.N."/>
            <person name="Hua S.X."/>
        </authorList>
    </citation>
    <scope>NUCLEOTIDE SEQUENCE [LARGE SCALE GENOMIC DNA]</scope>
    <source>
        <strain evidence="2 3">Marx 270</strain>
    </source>
</reference>
<evidence type="ECO:0000313" key="3">
    <source>
        <dbReference type="Proteomes" id="UP000054217"/>
    </source>
</evidence>
<organism evidence="2 3">
    <name type="scientific">Pisolithus tinctorius Marx 270</name>
    <dbReference type="NCBI Taxonomy" id="870435"/>
    <lineage>
        <taxon>Eukaryota</taxon>
        <taxon>Fungi</taxon>
        <taxon>Dikarya</taxon>
        <taxon>Basidiomycota</taxon>
        <taxon>Agaricomycotina</taxon>
        <taxon>Agaricomycetes</taxon>
        <taxon>Agaricomycetidae</taxon>
        <taxon>Boletales</taxon>
        <taxon>Sclerodermatineae</taxon>
        <taxon>Pisolithaceae</taxon>
        <taxon>Pisolithus</taxon>
    </lineage>
</organism>
<reference evidence="3" key="2">
    <citation type="submission" date="2015-01" db="EMBL/GenBank/DDBJ databases">
        <title>Evolutionary Origins and Diversification of the Mycorrhizal Mutualists.</title>
        <authorList>
            <consortium name="DOE Joint Genome Institute"/>
            <consortium name="Mycorrhizal Genomics Consortium"/>
            <person name="Kohler A."/>
            <person name="Kuo A."/>
            <person name="Nagy L.G."/>
            <person name="Floudas D."/>
            <person name="Copeland A."/>
            <person name="Barry K.W."/>
            <person name="Cichocki N."/>
            <person name="Veneault-Fourrey C."/>
            <person name="LaButti K."/>
            <person name="Lindquist E.A."/>
            <person name="Lipzen A."/>
            <person name="Lundell T."/>
            <person name="Morin E."/>
            <person name="Murat C."/>
            <person name="Riley R."/>
            <person name="Ohm R."/>
            <person name="Sun H."/>
            <person name="Tunlid A."/>
            <person name="Henrissat B."/>
            <person name="Grigoriev I.V."/>
            <person name="Hibbett D.S."/>
            <person name="Martin F."/>
        </authorList>
    </citation>
    <scope>NUCLEOTIDE SEQUENCE [LARGE SCALE GENOMIC DNA]</scope>
    <source>
        <strain evidence="3">Marx 270</strain>
    </source>
</reference>
<dbReference type="EMBL" id="KN831944">
    <property type="protein sequence ID" value="KIO14601.1"/>
    <property type="molecule type" value="Genomic_DNA"/>
</dbReference>
<feature type="region of interest" description="Disordered" evidence="1">
    <location>
        <begin position="1"/>
        <end position="45"/>
    </location>
</feature>
<dbReference type="AlphaFoldDB" id="A0A0C3PYB8"/>
<evidence type="ECO:0000313" key="2">
    <source>
        <dbReference type="EMBL" id="KIO14601.1"/>
    </source>
</evidence>
<keyword evidence="3" id="KW-1185">Reference proteome</keyword>
<sequence length="104" mass="10723">MKQGCEKSNKGVGKRVQAGALIVHSTKAPKASPSKRALNDDDDDDDMEVVETHVCGKGKAPVCGGLDGKTTSDILQALGMVRAEAMAALSHTKGVVDMVTADSA</sequence>
<dbReference type="InParanoid" id="A0A0C3PYB8"/>
<accession>A0A0C3PYB8</accession>
<dbReference type="HOGENOM" id="CLU_167014_1_0_1"/>
<protein>
    <submittedName>
        <fullName evidence="2">Uncharacterized protein</fullName>
    </submittedName>
</protein>